<dbReference type="EMBL" id="BQNB010019161">
    <property type="protein sequence ID" value="GJT82370.1"/>
    <property type="molecule type" value="Genomic_DNA"/>
</dbReference>
<dbReference type="Proteomes" id="UP001151760">
    <property type="component" value="Unassembled WGS sequence"/>
</dbReference>
<name>A0ABQ5H3A7_9ASTR</name>
<keyword evidence="2" id="KW-1185">Reference proteome</keyword>
<reference evidence="1" key="1">
    <citation type="journal article" date="2022" name="Int. J. Mol. Sci.">
        <title>Draft Genome of Tanacetum Coccineum: Genomic Comparison of Closely Related Tanacetum-Family Plants.</title>
        <authorList>
            <person name="Yamashiro T."/>
            <person name="Shiraishi A."/>
            <person name="Nakayama K."/>
            <person name="Satake H."/>
        </authorList>
    </citation>
    <scope>NUCLEOTIDE SEQUENCE</scope>
</reference>
<accession>A0ABQ5H3A7</accession>
<protein>
    <submittedName>
        <fullName evidence="1">Uncharacterized protein</fullName>
    </submittedName>
</protein>
<proteinExistence type="predicted"/>
<evidence type="ECO:0000313" key="2">
    <source>
        <dbReference type="Proteomes" id="UP001151760"/>
    </source>
</evidence>
<organism evidence="1 2">
    <name type="scientific">Tanacetum coccineum</name>
    <dbReference type="NCBI Taxonomy" id="301880"/>
    <lineage>
        <taxon>Eukaryota</taxon>
        <taxon>Viridiplantae</taxon>
        <taxon>Streptophyta</taxon>
        <taxon>Embryophyta</taxon>
        <taxon>Tracheophyta</taxon>
        <taxon>Spermatophyta</taxon>
        <taxon>Magnoliopsida</taxon>
        <taxon>eudicotyledons</taxon>
        <taxon>Gunneridae</taxon>
        <taxon>Pentapetalae</taxon>
        <taxon>asterids</taxon>
        <taxon>campanulids</taxon>
        <taxon>Asterales</taxon>
        <taxon>Asteraceae</taxon>
        <taxon>Asteroideae</taxon>
        <taxon>Anthemideae</taxon>
        <taxon>Anthemidinae</taxon>
        <taxon>Tanacetum</taxon>
    </lineage>
</organism>
<sequence length="100" mass="11807">MFVIRSLCLSKDASSQNYAQIYDERQFTENMLNERRTNDHSKEEIDQLGASYCLSSGIEDTYAVRRVNSGLWRDIRIELYIRLYAREENRLHMEMGVPVP</sequence>
<gene>
    <name evidence="1" type="ORF">Tco_1056712</name>
</gene>
<reference evidence="1" key="2">
    <citation type="submission" date="2022-01" db="EMBL/GenBank/DDBJ databases">
        <authorList>
            <person name="Yamashiro T."/>
            <person name="Shiraishi A."/>
            <person name="Satake H."/>
            <person name="Nakayama K."/>
        </authorList>
    </citation>
    <scope>NUCLEOTIDE SEQUENCE</scope>
</reference>
<comment type="caution">
    <text evidence="1">The sequence shown here is derived from an EMBL/GenBank/DDBJ whole genome shotgun (WGS) entry which is preliminary data.</text>
</comment>
<evidence type="ECO:0000313" key="1">
    <source>
        <dbReference type="EMBL" id="GJT82370.1"/>
    </source>
</evidence>